<name>A0A2N6THF1_FUSNU</name>
<protein>
    <submittedName>
        <fullName evidence="1">Uncharacterized protein</fullName>
    </submittedName>
</protein>
<reference evidence="1 2" key="1">
    <citation type="submission" date="2017-09" db="EMBL/GenBank/DDBJ databases">
        <title>Bacterial strain isolated from the female urinary microbiota.</title>
        <authorList>
            <person name="Thomas-White K."/>
            <person name="Kumar N."/>
            <person name="Forster S."/>
            <person name="Putonti C."/>
            <person name="Lawley T."/>
            <person name="Wolfe A.J."/>
        </authorList>
    </citation>
    <scope>NUCLEOTIDE SEQUENCE [LARGE SCALE GENOMIC DNA]</scope>
    <source>
        <strain evidence="1 2">UMB0249</strain>
    </source>
</reference>
<dbReference type="Proteomes" id="UP000235733">
    <property type="component" value="Unassembled WGS sequence"/>
</dbReference>
<evidence type="ECO:0000313" key="2">
    <source>
        <dbReference type="Proteomes" id="UP000235733"/>
    </source>
</evidence>
<evidence type="ECO:0000313" key="1">
    <source>
        <dbReference type="EMBL" id="PMC68686.1"/>
    </source>
</evidence>
<sequence>MGIIYGKKDQINFSNEKERYEAIGFLCNSKNCSIYIEHNQKTGSYTNAYRITLKVDNAPKALKEAVRSDNRINCNKFIEELIQIFGFVNIDGKHIEGDYQDVLERIPKEYKESFDRGYRL</sequence>
<gene>
    <name evidence="1" type="ORF">CJ209_08265</name>
</gene>
<proteinExistence type="predicted"/>
<comment type="caution">
    <text evidence="1">The sequence shown here is derived from an EMBL/GenBank/DDBJ whole genome shotgun (WGS) entry which is preliminary data.</text>
</comment>
<dbReference type="EMBL" id="PNHC01000006">
    <property type="protein sequence ID" value="PMC68686.1"/>
    <property type="molecule type" value="Genomic_DNA"/>
</dbReference>
<organism evidence="1 2">
    <name type="scientific">Fusobacterium nucleatum</name>
    <dbReference type="NCBI Taxonomy" id="851"/>
    <lineage>
        <taxon>Bacteria</taxon>
        <taxon>Fusobacteriati</taxon>
        <taxon>Fusobacteriota</taxon>
        <taxon>Fusobacteriia</taxon>
        <taxon>Fusobacteriales</taxon>
        <taxon>Fusobacteriaceae</taxon>
        <taxon>Fusobacterium</taxon>
    </lineage>
</organism>
<accession>A0A2N6THF1</accession>
<dbReference type="AlphaFoldDB" id="A0A2N6THF1"/>
<dbReference type="RefSeq" id="WP_158392965.1">
    <property type="nucleotide sequence ID" value="NZ_PNHC01000006.1"/>
</dbReference>